<dbReference type="OrthoDB" id="453191at2"/>
<dbReference type="RefSeq" id="WP_073601393.1">
    <property type="nucleotide sequence ID" value="NZ_MRCB01000038.1"/>
</dbReference>
<gene>
    <name evidence="2" type="ORF">NIES593_20675</name>
</gene>
<keyword evidence="1" id="KW-0732">Signal</keyword>
<accession>A0A1U7H8S7</accession>
<feature type="signal peptide" evidence="1">
    <location>
        <begin position="1"/>
        <end position="24"/>
    </location>
</feature>
<sequence>MKKLLVLGLVAVSTLIASSKPVHAGTAGRGMVYSADGYANVRSAPNAKILRRCPNGSIVFTETGYYYKGWLRIFSDQCGDGYMHESQLVYPEANVQFISRDGYTNVRSTPNGRIIGQIATGRTAEVYLRKGEWLMIVSDDYSISGWVHQSQVE</sequence>
<dbReference type="AlphaFoldDB" id="A0A1U7H8S7"/>
<dbReference type="EMBL" id="MRCB01000038">
    <property type="protein sequence ID" value="OKH19684.1"/>
    <property type="molecule type" value="Genomic_DNA"/>
</dbReference>
<organism evidence="2 3">
    <name type="scientific">Hydrococcus rivularis NIES-593</name>
    <dbReference type="NCBI Taxonomy" id="1921803"/>
    <lineage>
        <taxon>Bacteria</taxon>
        <taxon>Bacillati</taxon>
        <taxon>Cyanobacteriota</taxon>
        <taxon>Cyanophyceae</taxon>
        <taxon>Pleurocapsales</taxon>
        <taxon>Hydrococcaceae</taxon>
        <taxon>Hydrococcus</taxon>
    </lineage>
</organism>
<protein>
    <recommendedName>
        <fullName evidence="4">SH3b domain-containing protein</fullName>
    </recommendedName>
</protein>
<proteinExistence type="predicted"/>
<evidence type="ECO:0000313" key="3">
    <source>
        <dbReference type="Proteomes" id="UP000186868"/>
    </source>
</evidence>
<evidence type="ECO:0000313" key="2">
    <source>
        <dbReference type="EMBL" id="OKH19684.1"/>
    </source>
</evidence>
<keyword evidence="3" id="KW-1185">Reference proteome</keyword>
<name>A0A1U7H8S7_9CYAN</name>
<feature type="chain" id="PRO_5010543130" description="SH3b domain-containing protein" evidence="1">
    <location>
        <begin position="25"/>
        <end position="153"/>
    </location>
</feature>
<dbReference type="Proteomes" id="UP000186868">
    <property type="component" value="Unassembled WGS sequence"/>
</dbReference>
<evidence type="ECO:0000256" key="1">
    <source>
        <dbReference type="SAM" id="SignalP"/>
    </source>
</evidence>
<evidence type="ECO:0008006" key="4">
    <source>
        <dbReference type="Google" id="ProtNLM"/>
    </source>
</evidence>
<reference evidence="2 3" key="1">
    <citation type="submission" date="2016-11" db="EMBL/GenBank/DDBJ databases">
        <title>Draft Genome Sequences of Nine Cyanobacterial Strains from Diverse Habitats.</title>
        <authorList>
            <person name="Zhu T."/>
            <person name="Hou S."/>
            <person name="Lu X."/>
            <person name="Hess W.R."/>
        </authorList>
    </citation>
    <scope>NUCLEOTIDE SEQUENCE [LARGE SCALE GENOMIC DNA]</scope>
    <source>
        <strain evidence="2 3">NIES-593</strain>
    </source>
</reference>
<comment type="caution">
    <text evidence="2">The sequence shown here is derived from an EMBL/GenBank/DDBJ whole genome shotgun (WGS) entry which is preliminary data.</text>
</comment>
<dbReference type="Gene3D" id="2.30.30.40">
    <property type="entry name" value="SH3 Domains"/>
    <property type="match status" value="1"/>
</dbReference>